<organism evidence="11 12">
    <name type="scientific">Ceratobasidium theobromae</name>
    <dbReference type="NCBI Taxonomy" id="1582974"/>
    <lineage>
        <taxon>Eukaryota</taxon>
        <taxon>Fungi</taxon>
        <taxon>Dikarya</taxon>
        <taxon>Basidiomycota</taxon>
        <taxon>Agaricomycotina</taxon>
        <taxon>Agaricomycetes</taxon>
        <taxon>Cantharellales</taxon>
        <taxon>Ceratobasidiaceae</taxon>
        <taxon>Ceratobasidium</taxon>
    </lineage>
</organism>
<evidence type="ECO:0000256" key="3">
    <source>
        <dbReference type="ARBA" id="ARBA00022729"/>
    </source>
</evidence>
<evidence type="ECO:0000256" key="1">
    <source>
        <dbReference type="ARBA" id="ARBA00001641"/>
    </source>
</evidence>
<evidence type="ECO:0000256" key="8">
    <source>
        <dbReference type="ARBA" id="ARBA00023326"/>
    </source>
</evidence>
<dbReference type="GO" id="GO:0030245">
    <property type="term" value="P:cellulose catabolic process"/>
    <property type="evidence" value="ECO:0007669"/>
    <property type="project" value="UniProtKB-KW"/>
</dbReference>
<dbReference type="PANTHER" id="PTHR33753">
    <property type="entry name" value="1,4-BETA-D-GLUCAN CELLOBIOHYDROLASE B"/>
    <property type="match status" value="1"/>
</dbReference>
<dbReference type="SUPFAM" id="SSF49899">
    <property type="entry name" value="Concanavalin A-like lectins/glucanases"/>
    <property type="match status" value="1"/>
</dbReference>
<evidence type="ECO:0000256" key="4">
    <source>
        <dbReference type="ARBA" id="ARBA00022801"/>
    </source>
</evidence>
<proteinExistence type="inferred from homology"/>
<keyword evidence="12" id="KW-1185">Reference proteome</keyword>
<dbReference type="Pfam" id="PF00840">
    <property type="entry name" value="Glyco_hydro_7"/>
    <property type="match status" value="2"/>
</dbReference>
<evidence type="ECO:0000313" key="11">
    <source>
        <dbReference type="EMBL" id="KAB5588337.1"/>
    </source>
</evidence>
<dbReference type="GO" id="GO:0016162">
    <property type="term" value="F:cellulose 1,4-beta-cellobiosidase activity"/>
    <property type="evidence" value="ECO:0007669"/>
    <property type="project" value="UniProtKB-EC"/>
</dbReference>
<evidence type="ECO:0000256" key="9">
    <source>
        <dbReference type="RuleBase" id="RU361164"/>
    </source>
</evidence>
<keyword evidence="8 9" id="KW-0624">Polysaccharide degradation</keyword>
<evidence type="ECO:0000256" key="10">
    <source>
        <dbReference type="SAM" id="MobiDB-lite"/>
    </source>
</evidence>
<dbReference type="OrthoDB" id="412382at2759"/>
<dbReference type="Gene3D" id="2.70.100.10">
    <property type="entry name" value="Glycoside hydrolase, family 7, domain"/>
    <property type="match status" value="2"/>
</dbReference>
<feature type="compositionally biased region" description="Low complexity" evidence="10">
    <location>
        <begin position="138"/>
        <end position="165"/>
    </location>
</feature>
<dbReference type="EC" id="3.2.1.-" evidence="9"/>
<evidence type="ECO:0000256" key="6">
    <source>
        <dbReference type="ARBA" id="ARBA00023277"/>
    </source>
</evidence>
<dbReference type="InterPro" id="IPR013320">
    <property type="entry name" value="ConA-like_dom_sf"/>
</dbReference>
<dbReference type="AlphaFoldDB" id="A0A5N5QAA4"/>
<accession>A0A5N5QAA4</accession>
<reference evidence="11 12" key="1">
    <citation type="journal article" date="2019" name="Fungal Biol. Biotechnol.">
        <title>Draft genome sequence of fastidious pathogen Ceratobasidium theobromae, which causes vascular-streak dieback in Theobroma cacao.</title>
        <authorList>
            <person name="Ali S.S."/>
            <person name="Asman A."/>
            <person name="Shao J."/>
            <person name="Firmansyah A.P."/>
            <person name="Susilo A.W."/>
            <person name="Rosmana A."/>
            <person name="McMahon P."/>
            <person name="Junaid M."/>
            <person name="Guest D."/>
            <person name="Kheng T.Y."/>
            <person name="Meinhardt L.W."/>
            <person name="Bailey B.A."/>
        </authorList>
    </citation>
    <scope>NUCLEOTIDE SEQUENCE [LARGE SCALE GENOMIC DNA]</scope>
    <source>
        <strain evidence="11 12">CT2</strain>
    </source>
</reference>
<comment type="similarity">
    <text evidence="2 9">Belongs to the glycosyl hydrolase 7 (cellulase C) family.</text>
</comment>
<sequence length="174" mass="17742">MGDTSFYGKGLTIDTSQKITVVTQFITADGTSTGALSEIRRIYVQNGKVIQNSKANISGMSAYDSITEAFCAAQKTAFNDTNIDYPVGADHSKPGVARGTCATTSGVPADVESQSPNFSVTYSNIRFGDIGSTYGTSTTVSSTASTSMTTSSAAASTSTSTGTAAHVMGPGTPA</sequence>
<dbReference type="InterPro" id="IPR037019">
    <property type="entry name" value="Glyco_hydro_7_sf"/>
</dbReference>
<keyword evidence="3" id="KW-0732">Signal</keyword>
<keyword evidence="4 9" id="KW-0378">Hydrolase</keyword>
<dbReference type="PANTHER" id="PTHR33753:SF2">
    <property type="entry name" value="GLYCOSIDE HYDROLASE FAMILY 7 PROTEIN"/>
    <property type="match status" value="1"/>
</dbReference>
<dbReference type="PRINTS" id="PR00734">
    <property type="entry name" value="GLHYDRLASE7"/>
</dbReference>
<keyword evidence="7 9" id="KW-0326">Glycosidase</keyword>
<dbReference type="InterPro" id="IPR001722">
    <property type="entry name" value="Glyco_hydro_7"/>
</dbReference>
<evidence type="ECO:0000256" key="7">
    <source>
        <dbReference type="ARBA" id="ARBA00023295"/>
    </source>
</evidence>
<keyword evidence="6" id="KW-0119">Carbohydrate metabolism</keyword>
<evidence type="ECO:0000256" key="2">
    <source>
        <dbReference type="ARBA" id="ARBA00006044"/>
    </source>
</evidence>
<comment type="caution">
    <text evidence="11">The sequence shown here is derived from an EMBL/GenBank/DDBJ whole genome shotgun (WGS) entry which is preliminary data.</text>
</comment>
<keyword evidence="5 9" id="KW-0136">Cellulose degradation</keyword>
<comment type="catalytic activity">
    <reaction evidence="1">
        <text>Hydrolysis of (1-&gt;4)-beta-D-glucosidic linkages in cellulose and cellotetraose, releasing cellobiose from the non-reducing ends of the chains.</text>
        <dbReference type="EC" id="3.2.1.91"/>
    </reaction>
</comment>
<evidence type="ECO:0000256" key="5">
    <source>
        <dbReference type="ARBA" id="ARBA00023001"/>
    </source>
</evidence>
<gene>
    <name evidence="11" type="ORF">CTheo_8223</name>
</gene>
<dbReference type="Proteomes" id="UP000383932">
    <property type="component" value="Unassembled WGS sequence"/>
</dbReference>
<dbReference type="EMBL" id="SSOP01000484">
    <property type="protein sequence ID" value="KAB5588337.1"/>
    <property type="molecule type" value="Genomic_DNA"/>
</dbReference>
<evidence type="ECO:0000313" key="12">
    <source>
        <dbReference type="Proteomes" id="UP000383932"/>
    </source>
</evidence>
<feature type="region of interest" description="Disordered" evidence="10">
    <location>
        <begin position="138"/>
        <end position="174"/>
    </location>
</feature>
<name>A0A5N5QAA4_9AGAM</name>
<protein>
    <recommendedName>
        <fullName evidence="9">Glucanase</fullName>
        <ecNumber evidence="9">3.2.1.-</ecNumber>
    </recommendedName>
</protein>